<feature type="transmembrane region" description="Helical" evidence="7">
    <location>
        <begin position="361"/>
        <end position="379"/>
    </location>
</feature>
<proteinExistence type="inferred from homology"/>
<feature type="region of interest" description="Disordered" evidence="6">
    <location>
        <begin position="1"/>
        <end position="29"/>
    </location>
</feature>
<dbReference type="NCBIfam" id="NF001923">
    <property type="entry name" value="PRK00701.1"/>
    <property type="match status" value="1"/>
</dbReference>
<evidence type="ECO:0000313" key="8">
    <source>
        <dbReference type="EMBL" id="KAI5072368.1"/>
    </source>
</evidence>
<evidence type="ECO:0000256" key="3">
    <source>
        <dbReference type="ARBA" id="ARBA00022692"/>
    </source>
</evidence>
<dbReference type="GO" id="GO:0005384">
    <property type="term" value="F:manganese ion transmembrane transporter activity"/>
    <property type="evidence" value="ECO:0007669"/>
    <property type="project" value="TreeGrafter"/>
</dbReference>
<sequence length="513" mass="55659">MANYNQQSVMSLTPPPPLQSDNSIEKGGKKKEEGGLWRLLAYIGPGFLVCIAYVDPGNFETDFQAGADFKFKLLWVLLWATCAALLIQSLAANLGVATGQHLAEHCRAEYGRNVNYSLWIAAEISIISSDVPEVLGTALALNLLFNIPVWTGVILTGVITLSFLGLQRFGARNLELFIAILVFAMAICFFVELGFAKPPMIEVLKGLAIPSLAGDGAIALAISFVGSIIMPHNLYLHSALVLSRKTPLTVKAIKEARLFFLLESGLALFMSFLINVAVISLSGTVCSDPRLSIENQEKCAELDLNEASFLLGSVLGSWSATLFGVTLIVSGQSSTITGTYAGQYVMQGFLNLQMTPWKRNLLTRCVAIVPSLIAALIGGPRGAGSLIIISSIVLSFELPFALIPLLKFTSNEKKMGLHKNHLLVTIVTWILGCVVIVVNIYFLGEAFYEWLRPSSGIPLVGKVFIGIAGFSAMLAYFFAILYLTFRKDRKVTYVIPLDTKGDAENTESRATTN</sequence>
<feature type="transmembrane region" description="Helical" evidence="7">
    <location>
        <begin position="36"/>
        <end position="54"/>
    </location>
</feature>
<dbReference type="GO" id="GO:0015086">
    <property type="term" value="F:cadmium ion transmembrane transporter activity"/>
    <property type="evidence" value="ECO:0007669"/>
    <property type="project" value="TreeGrafter"/>
</dbReference>
<comment type="similarity">
    <text evidence="2">Belongs to the NRAMP (TC 2.A.55) family.</text>
</comment>
<dbReference type="EMBL" id="JABFUD020000012">
    <property type="protein sequence ID" value="KAI5072368.1"/>
    <property type="molecule type" value="Genomic_DNA"/>
</dbReference>
<feature type="transmembrane region" description="Helical" evidence="7">
    <location>
        <begin position="147"/>
        <end position="164"/>
    </location>
</feature>
<feature type="transmembrane region" description="Helical" evidence="7">
    <location>
        <begin position="385"/>
        <end position="409"/>
    </location>
</feature>
<name>A0A9D4ZEC3_ADICA</name>
<dbReference type="Proteomes" id="UP000886520">
    <property type="component" value="Chromosome 12"/>
</dbReference>
<feature type="transmembrane region" description="Helical" evidence="7">
    <location>
        <begin position="307"/>
        <end position="329"/>
    </location>
</feature>
<feature type="transmembrane region" description="Helical" evidence="7">
    <location>
        <begin position="118"/>
        <end position="141"/>
    </location>
</feature>
<reference evidence="8" key="1">
    <citation type="submission" date="2021-01" db="EMBL/GenBank/DDBJ databases">
        <title>Adiantum capillus-veneris genome.</title>
        <authorList>
            <person name="Fang Y."/>
            <person name="Liao Q."/>
        </authorList>
    </citation>
    <scope>NUCLEOTIDE SEQUENCE</scope>
    <source>
        <strain evidence="8">H3</strain>
        <tissue evidence="8">Leaf</tissue>
    </source>
</reference>
<feature type="transmembrane region" description="Helical" evidence="7">
    <location>
        <begin position="421"/>
        <end position="443"/>
    </location>
</feature>
<feature type="transmembrane region" description="Helical" evidence="7">
    <location>
        <begin position="74"/>
        <end position="97"/>
    </location>
</feature>
<dbReference type="InterPro" id="IPR001046">
    <property type="entry name" value="NRAMP_fam"/>
</dbReference>
<dbReference type="AlphaFoldDB" id="A0A9D4ZEC3"/>
<evidence type="ECO:0000256" key="2">
    <source>
        <dbReference type="ARBA" id="ARBA00009965"/>
    </source>
</evidence>
<protein>
    <submittedName>
        <fullName evidence="8">Uncharacterized protein</fullName>
    </submittedName>
</protein>
<feature type="transmembrane region" description="Helical" evidence="7">
    <location>
        <begin position="176"/>
        <end position="196"/>
    </location>
</feature>
<dbReference type="NCBIfam" id="TIGR01197">
    <property type="entry name" value="nramp"/>
    <property type="match status" value="1"/>
</dbReference>
<evidence type="ECO:0000313" key="9">
    <source>
        <dbReference type="Proteomes" id="UP000886520"/>
    </source>
</evidence>
<dbReference type="NCBIfam" id="NF037982">
    <property type="entry name" value="Nramp_1"/>
    <property type="match status" value="1"/>
</dbReference>
<dbReference type="GO" id="GO:0005886">
    <property type="term" value="C:plasma membrane"/>
    <property type="evidence" value="ECO:0007669"/>
    <property type="project" value="TreeGrafter"/>
</dbReference>
<dbReference type="PANTHER" id="PTHR11706:SF54">
    <property type="entry name" value="METAL TRANSPORTER NRAMP1"/>
    <property type="match status" value="1"/>
</dbReference>
<keyword evidence="4 7" id="KW-1133">Transmembrane helix</keyword>
<dbReference type="Pfam" id="PF01566">
    <property type="entry name" value="Nramp"/>
    <property type="match status" value="1"/>
</dbReference>
<evidence type="ECO:0000256" key="6">
    <source>
        <dbReference type="SAM" id="MobiDB-lite"/>
    </source>
</evidence>
<feature type="transmembrane region" description="Helical" evidence="7">
    <location>
        <begin position="463"/>
        <end position="485"/>
    </location>
</feature>
<gene>
    <name evidence="8" type="ORF">GOP47_0012474</name>
</gene>
<keyword evidence="5 7" id="KW-0472">Membrane</keyword>
<comment type="caution">
    <text evidence="8">The sequence shown here is derived from an EMBL/GenBank/DDBJ whole genome shotgun (WGS) entry which is preliminary data.</text>
</comment>
<keyword evidence="3 7" id="KW-0812">Transmembrane</keyword>
<evidence type="ECO:0000256" key="4">
    <source>
        <dbReference type="ARBA" id="ARBA00022989"/>
    </source>
</evidence>
<dbReference type="OrthoDB" id="409173at2759"/>
<keyword evidence="9" id="KW-1185">Reference proteome</keyword>
<feature type="transmembrane region" description="Helical" evidence="7">
    <location>
        <begin position="216"/>
        <end position="237"/>
    </location>
</feature>
<feature type="transmembrane region" description="Helical" evidence="7">
    <location>
        <begin position="258"/>
        <end position="281"/>
    </location>
</feature>
<feature type="compositionally biased region" description="Polar residues" evidence="6">
    <location>
        <begin position="1"/>
        <end position="11"/>
    </location>
</feature>
<evidence type="ECO:0000256" key="5">
    <source>
        <dbReference type="ARBA" id="ARBA00023136"/>
    </source>
</evidence>
<evidence type="ECO:0000256" key="1">
    <source>
        <dbReference type="ARBA" id="ARBA00004141"/>
    </source>
</evidence>
<dbReference type="HAMAP" id="MF_00221">
    <property type="entry name" value="NRAMP"/>
    <property type="match status" value="1"/>
</dbReference>
<organism evidence="8 9">
    <name type="scientific">Adiantum capillus-veneris</name>
    <name type="common">Maidenhair fern</name>
    <dbReference type="NCBI Taxonomy" id="13818"/>
    <lineage>
        <taxon>Eukaryota</taxon>
        <taxon>Viridiplantae</taxon>
        <taxon>Streptophyta</taxon>
        <taxon>Embryophyta</taxon>
        <taxon>Tracheophyta</taxon>
        <taxon>Polypodiopsida</taxon>
        <taxon>Polypodiidae</taxon>
        <taxon>Polypodiales</taxon>
        <taxon>Pteridineae</taxon>
        <taxon>Pteridaceae</taxon>
        <taxon>Vittarioideae</taxon>
        <taxon>Adiantum</taxon>
    </lineage>
</organism>
<accession>A0A9D4ZEC3</accession>
<dbReference type="GO" id="GO:0034755">
    <property type="term" value="P:iron ion transmembrane transport"/>
    <property type="evidence" value="ECO:0007669"/>
    <property type="project" value="TreeGrafter"/>
</dbReference>
<dbReference type="PRINTS" id="PR00447">
    <property type="entry name" value="NATRESASSCMP"/>
</dbReference>
<evidence type="ECO:0000256" key="7">
    <source>
        <dbReference type="SAM" id="Phobius"/>
    </source>
</evidence>
<dbReference type="PANTHER" id="PTHR11706">
    <property type="entry name" value="SOLUTE CARRIER PROTEIN FAMILY 11 MEMBER"/>
    <property type="match status" value="1"/>
</dbReference>
<comment type="subcellular location">
    <subcellularLocation>
        <location evidence="1">Membrane</location>
        <topology evidence="1">Multi-pass membrane protein</topology>
    </subcellularLocation>
</comment>